<dbReference type="SFLD" id="SFLDG00358">
    <property type="entry name" value="Main_(cytGST)"/>
    <property type="match status" value="1"/>
</dbReference>
<reference evidence="4 5" key="1">
    <citation type="submission" date="2020-08" db="EMBL/GenBank/DDBJ databases">
        <authorList>
            <person name="Hejnol A."/>
        </authorList>
    </citation>
    <scope>NUCLEOTIDE SEQUENCE [LARGE SCALE GENOMIC DNA]</scope>
</reference>
<evidence type="ECO:0000256" key="1">
    <source>
        <dbReference type="ARBA" id="ARBA00011738"/>
    </source>
</evidence>
<dbReference type="Proteomes" id="UP000549394">
    <property type="component" value="Unassembled WGS sequence"/>
</dbReference>
<evidence type="ECO:0000259" key="2">
    <source>
        <dbReference type="PROSITE" id="PS50404"/>
    </source>
</evidence>
<dbReference type="PROSITE" id="PS50404">
    <property type="entry name" value="GST_NTER"/>
    <property type="match status" value="1"/>
</dbReference>
<dbReference type="GO" id="GO:0006749">
    <property type="term" value="P:glutathione metabolic process"/>
    <property type="evidence" value="ECO:0007669"/>
    <property type="project" value="TreeGrafter"/>
</dbReference>
<gene>
    <name evidence="4" type="ORF">DGYR_LOCUS13852</name>
</gene>
<dbReference type="InterPro" id="IPR036282">
    <property type="entry name" value="Glutathione-S-Trfase_C_sf"/>
</dbReference>
<comment type="subunit">
    <text evidence="1">Homodimer.</text>
</comment>
<feature type="domain" description="GST C-terminal" evidence="3">
    <location>
        <begin position="88"/>
        <end position="212"/>
    </location>
</feature>
<dbReference type="EMBL" id="CAJFCJ010000066">
    <property type="protein sequence ID" value="CAD5126615.1"/>
    <property type="molecule type" value="Genomic_DNA"/>
</dbReference>
<dbReference type="PROSITE" id="PS50405">
    <property type="entry name" value="GST_CTER"/>
    <property type="match status" value="1"/>
</dbReference>
<dbReference type="Pfam" id="PF13417">
    <property type="entry name" value="GST_N_3"/>
    <property type="match status" value="1"/>
</dbReference>
<dbReference type="SFLD" id="SFLDG01153">
    <property type="entry name" value="Main.4:_Theta-like"/>
    <property type="match status" value="1"/>
</dbReference>
<dbReference type="InterPro" id="IPR004045">
    <property type="entry name" value="Glutathione_S-Trfase_N"/>
</dbReference>
<dbReference type="InterPro" id="IPR040079">
    <property type="entry name" value="Glutathione_S-Trfase"/>
</dbReference>
<dbReference type="SFLD" id="SFLDS00019">
    <property type="entry name" value="Glutathione_Transferase_(cytos"/>
    <property type="match status" value="1"/>
</dbReference>
<protein>
    <submittedName>
        <fullName evidence="4">DgyrCDS14701</fullName>
    </submittedName>
</protein>
<feature type="domain" description="GST N-terminal" evidence="2">
    <location>
        <begin position="1"/>
        <end position="80"/>
    </location>
</feature>
<proteinExistence type="predicted"/>
<evidence type="ECO:0000313" key="4">
    <source>
        <dbReference type="EMBL" id="CAD5126615.1"/>
    </source>
</evidence>
<dbReference type="OrthoDB" id="6094707at2759"/>
<dbReference type="SUPFAM" id="SSF52833">
    <property type="entry name" value="Thioredoxin-like"/>
    <property type="match status" value="1"/>
</dbReference>
<dbReference type="Gene3D" id="3.40.30.10">
    <property type="entry name" value="Glutaredoxin"/>
    <property type="match status" value="1"/>
</dbReference>
<comment type="caution">
    <text evidence="4">The sequence shown here is derived from an EMBL/GenBank/DDBJ whole genome shotgun (WGS) entry which is preliminary data.</text>
</comment>
<dbReference type="PANTHER" id="PTHR43969">
    <property type="entry name" value="GLUTATHIONE S TRANSFERASE D10, ISOFORM A-RELATED"/>
    <property type="match status" value="1"/>
</dbReference>
<name>A0A7I8WEI3_9ANNE</name>
<accession>A0A7I8WEI3</accession>
<dbReference type="AlphaFoldDB" id="A0A7I8WEI3"/>
<evidence type="ECO:0000259" key="3">
    <source>
        <dbReference type="PROSITE" id="PS50405"/>
    </source>
</evidence>
<dbReference type="FunFam" id="1.20.1050.10:FF:000007">
    <property type="entry name" value="Glutathione S-transferase 1-1"/>
    <property type="match status" value="1"/>
</dbReference>
<sequence>MEFYYFILSPLSRSVLFTAKILDIKLNLKVVSLLKGEQKSEEYAKINPHSKVPTLVDGDFVLSESRAIMIYLFNKHGKSKDDYLYPKDLKKRAKVDQFLYYSASSFVSALLGYFRIVFTGQRQPTEEEKSKFEGALADLDRIYFQNSNFLFGDKPTLADFDLAATLQQMELIKVDFSKYPRISKFLNAVKKSEFFKAGQQEFKQTAEALQKR</sequence>
<organism evidence="4 5">
    <name type="scientific">Dimorphilus gyrociliatus</name>
    <dbReference type="NCBI Taxonomy" id="2664684"/>
    <lineage>
        <taxon>Eukaryota</taxon>
        <taxon>Metazoa</taxon>
        <taxon>Spiralia</taxon>
        <taxon>Lophotrochozoa</taxon>
        <taxon>Annelida</taxon>
        <taxon>Polychaeta</taxon>
        <taxon>Polychaeta incertae sedis</taxon>
        <taxon>Dinophilidae</taxon>
        <taxon>Dimorphilus</taxon>
    </lineage>
</organism>
<dbReference type="SUPFAM" id="SSF47616">
    <property type="entry name" value="GST C-terminal domain-like"/>
    <property type="match status" value="1"/>
</dbReference>
<dbReference type="CDD" id="cd03045">
    <property type="entry name" value="GST_N_Delta_Epsilon"/>
    <property type="match status" value="1"/>
</dbReference>
<keyword evidence="5" id="KW-1185">Reference proteome</keyword>
<dbReference type="Gene3D" id="1.20.1050.10">
    <property type="match status" value="1"/>
</dbReference>
<dbReference type="FunFam" id="3.40.30.10:FF:000034">
    <property type="entry name" value="glutathione S-transferase 1"/>
    <property type="match status" value="1"/>
</dbReference>
<dbReference type="InterPro" id="IPR010987">
    <property type="entry name" value="Glutathione-S-Trfase_C-like"/>
</dbReference>
<dbReference type="GO" id="GO:0004364">
    <property type="term" value="F:glutathione transferase activity"/>
    <property type="evidence" value="ECO:0007669"/>
    <property type="project" value="TreeGrafter"/>
</dbReference>
<evidence type="ECO:0000313" key="5">
    <source>
        <dbReference type="Proteomes" id="UP000549394"/>
    </source>
</evidence>
<dbReference type="Pfam" id="PF13410">
    <property type="entry name" value="GST_C_2"/>
    <property type="match status" value="1"/>
</dbReference>
<dbReference type="InterPro" id="IPR036249">
    <property type="entry name" value="Thioredoxin-like_sf"/>
</dbReference>
<dbReference type="PANTHER" id="PTHR43969:SF9">
    <property type="entry name" value="GLUTATHIONE S TRANSFERASE D10, ISOFORM A-RELATED"/>
    <property type="match status" value="1"/>
</dbReference>